<evidence type="ECO:0000256" key="1">
    <source>
        <dbReference type="ARBA" id="ARBA00023239"/>
    </source>
</evidence>
<dbReference type="EMBL" id="CP024899">
    <property type="protein sequence ID" value="ATX64525.1"/>
    <property type="molecule type" value="Genomic_DNA"/>
</dbReference>
<dbReference type="Proteomes" id="UP000228948">
    <property type="component" value="Chromosome"/>
</dbReference>
<dbReference type="Pfam" id="PF00701">
    <property type="entry name" value="DHDPS"/>
    <property type="match status" value="1"/>
</dbReference>
<evidence type="ECO:0000313" key="4">
    <source>
        <dbReference type="EMBL" id="ATX64525.1"/>
    </source>
</evidence>
<dbReference type="GO" id="GO:0008840">
    <property type="term" value="F:4-hydroxy-tetrahydrodipicolinate synthase activity"/>
    <property type="evidence" value="ECO:0007669"/>
    <property type="project" value="TreeGrafter"/>
</dbReference>
<dbReference type="PRINTS" id="PR00146">
    <property type="entry name" value="DHPICSNTHASE"/>
</dbReference>
<keyword evidence="1 2" id="KW-0456">Lyase</keyword>
<comment type="similarity">
    <text evidence="2">Belongs to the DapA family.</text>
</comment>
<sequence>MKTSESYTTATTWGIHAATVCPMLPDGRIDKDALAAHLRDICMTPGISGLLLNGHAGEGAFLTLEERAEVIVTARAQSAEGCFITAGVTAESTNMAVEEARVSKQAGADALLIFPPNHWAGGVDAQIVCEHHGTIARAVDLPIVLYKAPVTAGPISYSDEVMTALLMKIEQIIAIKEGSWEVAAYEQTWRLAGRLRPDVSVLGSGDEHLLTSYLIGSRGSQVSLAAIIPRTIVALHDAVMKQDWQEARAQHEALYALSVAIYRDRPAYLATARLKATLKLLGRIPHDTVRRPMRQLSTIEYRRLMDAIDVSTIALELER</sequence>
<evidence type="ECO:0000313" key="5">
    <source>
        <dbReference type="Proteomes" id="UP000228948"/>
    </source>
</evidence>
<evidence type="ECO:0000256" key="3">
    <source>
        <dbReference type="PIRSR" id="PIRSR001365-1"/>
    </source>
</evidence>
<keyword evidence="5" id="KW-1185">Reference proteome</keyword>
<evidence type="ECO:0000256" key="2">
    <source>
        <dbReference type="PIRNR" id="PIRNR001365"/>
    </source>
</evidence>
<organism evidence="4 5">
    <name type="scientific">Roseinatronobacter bogoriensis subsp. barguzinensis</name>
    <dbReference type="NCBI Taxonomy" id="441209"/>
    <lineage>
        <taxon>Bacteria</taxon>
        <taxon>Pseudomonadati</taxon>
        <taxon>Pseudomonadota</taxon>
        <taxon>Alphaproteobacteria</taxon>
        <taxon>Rhodobacterales</taxon>
        <taxon>Paracoccaceae</taxon>
        <taxon>Roseinatronobacter</taxon>
    </lineage>
</organism>
<gene>
    <name evidence="4" type="ORF">BG454_00645</name>
</gene>
<dbReference type="InterPro" id="IPR013785">
    <property type="entry name" value="Aldolase_TIM"/>
</dbReference>
<feature type="active site" description="Proton donor/acceptor" evidence="3">
    <location>
        <position position="146"/>
    </location>
</feature>
<protein>
    <submittedName>
        <fullName evidence="4">Dihydrodipicolinate synthase family protein</fullName>
    </submittedName>
</protein>
<dbReference type="PANTHER" id="PTHR12128">
    <property type="entry name" value="DIHYDRODIPICOLINATE SYNTHASE"/>
    <property type="match status" value="1"/>
</dbReference>
<dbReference type="SUPFAM" id="SSF51569">
    <property type="entry name" value="Aldolase"/>
    <property type="match status" value="1"/>
</dbReference>
<dbReference type="PANTHER" id="PTHR12128:SF72">
    <property type="entry name" value="DIHYDRODIPICOLINATE SYNTHASE"/>
    <property type="match status" value="1"/>
</dbReference>
<dbReference type="OrthoDB" id="199953at2"/>
<dbReference type="PIRSF" id="PIRSF001365">
    <property type="entry name" value="DHDPS"/>
    <property type="match status" value="1"/>
</dbReference>
<feature type="active site" description="Schiff-base intermediate with substrate" evidence="3">
    <location>
        <position position="176"/>
    </location>
</feature>
<dbReference type="KEGG" id="rbg:BG454_00645"/>
<dbReference type="Gene3D" id="3.20.20.70">
    <property type="entry name" value="Aldolase class I"/>
    <property type="match status" value="1"/>
</dbReference>
<dbReference type="SMART" id="SM01130">
    <property type="entry name" value="DHDPS"/>
    <property type="match status" value="1"/>
</dbReference>
<name>A0A2K8K9Z1_9RHOB</name>
<proteinExistence type="inferred from homology"/>
<dbReference type="AlphaFoldDB" id="A0A2K8K9Z1"/>
<dbReference type="RefSeq" id="WP_071479428.1">
    <property type="nucleotide sequence ID" value="NZ_CP024899.1"/>
</dbReference>
<dbReference type="InterPro" id="IPR002220">
    <property type="entry name" value="DapA-like"/>
</dbReference>
<accession>A0A2K8K9Z1</accession>
<reference evidence="4" key="1">
    <citation type="submission" date="2017-11" db="EMBL/GenBank/DDBJ databases">
        <title>Revised Sequence and Annotation of the Rhodobaca barguzinensis strain alga05 Genome.</title>
        <authorList>
            <person name="Kopejtka K."/>
            <person name="Tomasch J.M."/>
            <person name="Bunk B."/>
            <person name="Koblizek M."/>
        </authorList>
    </citation>
    <scope>NUCLEOTIDE SEQUENCE [LARGE SCALE GENOMIC DNA]</scope>
    <source>
        <strain evidence="4">Alga05</strain>
    </source>
</reference>
<dbReference type="CDD" id="cd00408">
    <property type="entry name" value="DHDPS-like"/>
    <property type="match status" value="1"/>
</dbReference>
<dbReference type="STRING" id="441209.GCA_001870665_00213"/>